<feature type="binding site" evidence="4">
    <location>
        <position position="187"/>
    </location>
    <ligand>
        <name>substrate</name>
    </ligand>
</feature>
<dbReference type="OrthoDB" id="9803010at2"/>
<dbReference type="InterPro" id="IPR001509">
    <property type="entry name" value="Epimerase_deHydtase"/>
</dbReference>
<dbReference type="EC" id="5.1.3.20" evidence="4"/>
<comment type="subunit">
    <text evidence="4">Homopentamer.</text>
</comment>
<dbReference type="NCBIfam" id="NF008360">
    <property type="entry name" value="PRK11150.1"/>
    <property type="match status" value="1"/>
</dbReference>
<proteinExistence type="inferred from homology"/>
<dbReference type="NCBIfam" id="TIGR02197">
    <property type="entry name" value="heptose_epim"/>
    <property type="match status" value="1"/>
</dbReference>
<dbReference type="Pfam" id="PF01370">
    <property type="entry name" value="Epimerase"/>
    <property type="match status" value="1"/>
</dbReference>
<dbReference type="GO" id="GO:0008712">
    <property type="term" value="F:ADP-glyceromanno-heptose 6-epimerase activity"/>
    <property type="evidence" value="ECO:0007669"/>
    <property type="project" value="UniProtKB-UniRule"/>
</dbReference>
<dbReference type="HAMAP" id="MF_01601">
    <property type="entry name" value="Heptose_epimerase"/>
    <property type="match status" value="1"/>
</dbReference>
<dbReference type="UniPathway" id="UPA00356">
    <property type="reaction ID" value="UER00440"/>
</dbReference>
<comment type="function">
    <text evidence="4">Catalyzes the interconversion between ADP-D-glycero-beta-D-manno-heptose and ADP-L-glycero-beta-D-manno-heptose via an epimerization at carbon 6 of the heptose.</text>
</comment>
<comment type="domain">
    <text evidence="4">Contains a large N-terminal NADP-binding domain, and a smaller C-terminal substrate-binding domain.</text>
</comment>
<dbReference type="CDD" id="cd05248">
    <property type="entry name" value="ADP_GME_SDR_e"/>
    <property type="match status" value="1"/>
</dbReference>
<evidence type="ECO:0000256" key="3">
    <source>
        <dbReference type="ARBA" id="ARBA00023277"/>
    </source>
</evidence>
<feature type="binding site" evidence="4">
    <location>
        <position position="53"/>
    </location>
    <ligand>
        <name>NADP(+)</name>
        <dbReference type="ChEBI" id="CHEBI:58349"/>
    </ligand>
</feature>
<sequence length="316" mass="35766">MIIVTGGAGFIGANIVEGFNRRGIDDILVVDHLVNGRKMHNLSDLDIRDYLDRDDFIARIQAGQDFGPVEAVFHQGACSATTEWDGQYVMRNNFEYTKTLLHWCQQRAVPLIYASSASVYGTGKHGFQETRACERPINMYAYSKFQFDQYVRPMLPKATAQIVGLRYFNVYGPREGHKGPMASTAFHFHNQIRETGKARLFSGTDGYADGEQLRDFVHVSDCVDVNLWFYDHPEKSGIFNCGTGRARPFNDVAKAVIAWNGQGEIEYIPFPDHLKNAYQSFTEANVGKLREIGYTKEFLTVEAGVKRYLDWLSENG</sequence>
<comment type="cofactor">
    <cofactor evidence="4">
        <name>NADP(+)</name>
        <dbReference type="ChEBI" id="CHEBI:58349"/>
    </cofactor>
    <text evidence="4">Binds 1 NADP(+) per subunit.</text>
</comment>
<dbReference type="PATRIC" id="fig|36861.3.peg.2641"/>
<dbReference type="GO" id="GO:0050661">
    <property type="term" value="F:NADP binding"/>
    <property type="evidence" value="ECO:0007669"/>
    <property type="project" value="InterPro"/>
</dbReference>
<evidence type="ECO:0000256" key="4">
    <source>
        <dbReference type="HAMAP-Rule" id="MF_01601"/>
    </source>
</evidence>
<feature type="active site" description="Proton acceptor" evidence="4">
    <location>
        <position position="140"/>
    </location>
</feature>
<dbReference type="AlphaFoldDB" id="A0A106BIR8"/>
<gene>
    <name evidence="4" type="primary">hldD</name>
    <name evidence="6" type="ORF">ABW22_14085</name>
</gene>
<feature type="binding site" evidence="4">
    <location>
        <position position="38"/>
    </location>
    <ligand>
        <name>NADP(+)</name>
        <dbReference type="ChEBI" id="CHEBI:58349"/>
    </ligand>
</feature>
<feature type="binding site" evidence="4">
    <location>
        <begin position="201"/>
        <end position="204"/>
    </location>
    <ligand>
        <name>substrate</name>
    </ligand>
</feature>
<dbReference type="InterPro" id="IPR011912">
    <property type="entry name" value="Heptose_epim"/>
</dbReference>
<comment type="caution">
    <text evidence="6">The sequence shown here is derived from an EMBL/GenBank/DDBJ whole genome shotgun (WGS) entry which is preliminary data.</text>
</comment>
<comment type="pathway">
    <text evidence="4">Nucleotide-sugar biosynthesis; ADP-L-glycero-beta-D-manno-heptose biosynthesis; ADP-L-glycero-beta-D-manno-heptose from D-glycero-beta-D-manno-heptose 7-phosphate: step 4/4.</text>
</comment>
<feature type="binding site" evidence="4">
    <location>
        <position position="170"/>
    </location>
    <ligand>
        <name>NADP(+)</name>
        <dbReference type="ChEBI" id="CHEBI:58349"/>
    </ligand>
</feature>
<dbReference type="RefSeq" id="WP_059758086.1">
    <property type="nucleotide sequence ID" value="NZ_LDUG01000048.1"/>
</dbReference>
<name>A0A106BIR8_THIDE</name>
<dbReference type="Gene3D" id="3.90.25.10">
    <property type="entry name" value="UDP-galactose 4-epimerase, domain 1"/>
    <property type="match status" value="1"/>
</dbReference>
<evidence type="ECO:0000256" key="1">
    <source>
        <dbReference type="ARBA" id="ARBA00022857"/>
    </source>
</evidence>
<dbReference type="Proteomes" id="UP000064243">
    <property type="component" value="Unassembled WGS sequence"/>
</dbReference>
<dbReference type="PANTHER" id="PTHR43103">
    <property type="entry name" value="NUCLEOSIDE-DIPHOSPHATE-SUGAR EPIMERASE"/>
    <property type="match status" value="1"/>
</dbReference>
<keyword evidence="7" id="KW-1185">Reference proteome</keyword>
<feature type="binding site" evidence="4">
    <location>
        <position position="214"/>
    </location>
    <ligand>
        <name>substrate</name>
    </ligand>
</feature>
<evidence type="ECO:0000313" key="6">
    <source>
        <dbReference type="EMBL" id="KVW93277.1"/>
    </source>
</evidence>
<feature type="binding site" evidence="4">
    <location>
        <begin position="75"/>
        <end position="79"/>
    </location>
    <ligand>
        <name>NADP(+)</name>
        <dbReference type="ChEBI" id="CHEBI:58349"/>
    </ligand>
</feature>
<feature type="binding site" evidence="4">
    <location>
        <position position="180"/>
    </location>
    <ligand>
        <name>substrate</name>
    </ligand>
</feature>
<dbReference type="GO" id="GO:0097171">
    <property type="term" value="P:ADP-L-glycero-beta-D-manno-heptose biosynthetic process"/>
    <property type="evidence" value="ECO:0007669"/>
    <property type="project" value="UniProtKB-UniPathway"/>
</dbReference>
<evidence type="ECO:0000256" key="2">
    <source>
        <dbReference type="ARBA" id="ARBA00023235"/>
    </source>
</evidence>
<evidence type="ECO:0000313" key="7">
    <source>
        <dbReference type="Proteomes" id="UP000064243"/>
    </source>
</evidence>
<reference evidence="6 7" key="1">
    <citation type="journal article" date="2015" name="Appl. Environ. Microbiol.">
        <title>Aerobic and Anaerobic Thiosulfate Oxidation by a Cold-Adapted, Subglacial Chemoautotroph.</title>
        <authorList>
            <person name="Harrold Z.R."/>
            <person name="Skidmore M.L."/>
            <person name="Hamilton T.L."/>
            <person name="Desch L."/>
            <person name="Amada K."/>
            <person name="van Gelder W."/>
            <person name="Glover K."/>
            <person name="Roden E.E."/>
            <person name="Boyd E.S."/>
        </authorList>
    </citation>
    <scope>NUCLEOTIDE SEQUENCE [LARGE SCALE GENOMIC DNA]</scope>
    <source>
        <strain evidence="6 7">RG</strain>
    </source>
</reference>
<protein>
    <recommendedName>
        <fullName evidence="4">ADP-L-glycero-D-manno-heptose-6-epimerase</fullName>
        <ecNumber evidence="4">5.1.3.20</ecNumber>
    </recommendedName>
    <alternativeName>
        <fullName evidence="4">ADP-L-glycero-beta-D-manno-heptose-6-epimerase</fullName>
        <shortName evidence="4">ADP-glyceromanno-heptose 6-epimerase</shortName>
        <shortName evidence="4">ADP-hep 6-epimerase</shortName>
        <shortName evidence="4">AGME</shortName>
    </alternativeName>
</protein>
<feature type="binding site" evidence="4">
    <location>
        <position position="92"/>
    </location>
    <ligand>
        <name>NADP(+)</name>
        <dbReference type="ChEBI" id="CHEBI:58349"/>
    </ligand>
</feature>
<accession>A0A106BIR8</accession>
<feature type="binding site" evidence="4">
    <location>
        <begin position="10"/>
        <end position="11"/>
    </location>
    <ligand>
        <name>NADP(+)</name>
        <dbReference type="ChEBI" id="CHEBI:58349"/>
    </ligand>
</feature>
<evidence type="ECO:0000259" key="5">
    <source>
        <dbReference type="Pfam" id="PF01370"/>
    </source>
</evidence>
<feature type="binding site" evidence="4">
    <location>
        <position position="178"/>
    </location>
    <ligand>
        <name>NADP(+)</name>
        <dbReference type="ChEBI" id="CHEBI:58349"/>
    </ligand>
</feature>
<dbReference type="EMBL" id="LDUG01000048">
    <property type="protein sequence ID" value="KVW93277.1"/>
    <property type="molecule type" value="Genomic_DNA"/>
</dbReference>
<keyword evidence="3 4" id="KW-0119">Carbohydrate metabolism</keyword>
<feature type="domain" description="NAD-dependent epimerase/dehydratase" evidence="5">
    <location>
        <begin position="2"/>
        <end position="242"/>
    </location>
</feature>
<feature type="binding site" evidence="4">
    <location>
        <position position="278"/>
    </location>
    <ligand>
        <name>substrate</name>
    </ligand>
</feature>
<feature type="active site" description="Proton acceptor" evidence="4">
    <location>
        <position position="178"/>
    </location>
</feature>
<dbReference type="GO" id="GO:0005975">
    <property type="term" value="P:carbohydrate metabolic process"/>
    <property type="evidence" value="ECO:0007669"/>
    <property type="project" value="UniProtKB-UniRule"/>
</dbReference>
<keyword evidence="2 4" id="KW-0413">Isomerase</keyword>
<keyword evidence="1 4" id="KW-0521">NADP</keyword>
<feature type="binding site" evidence="4">
    <location>
        <begin position="31"/>
        <end position="32"/>
    </location>
    <ligand>
        <name>NADP(+)</name>
        <dbReference type="ChEBI" id="CHEBI:58349"/>
    </ligand>
</feature>
<comment type="similarity">
    <text evidence="4">Belongs to the NAD(P)-dependent epimerase/dehydratase family. HldD subfamily.</text>
</comment>
<organism evidence="6 7">
    <name type="scientific">Thiobacillus denitrificans</name>
    <dbReference type="NCBI Taxonomy" id="36861"/>
    <lineage>
        <taxon>Bacteria</taxon>
        <taxon>Pseudomonadati</taxon>
        <taxon>Pseudomonadota</taxon>
        <taxon>Betaproteobacteria</taxon>
        <taxon>Nitrosomonadales</taxon>
        <taxon>Thiobacillaceae</taxon>
        <taxon>Thiobacillus</taxon>
    </lineage>
</organism>
<comment type="catalytic activity">
    <reaction evidence="4">
        <text>ADP-D-glycero-beta-D-manno-heptose = ADP-L-glycero-beta-D-manno-heptose</text>
        <dbReference type="Rhea" id="RHEA:17577"/>
        <dbReference type="ChEBI" id="CHEBI:59967"/>
        <dbReference type="ChEBI" id="CHEBI:61506"/>
        <dbReference type="EC" id="5.1.3.20"/>
    </reaction>
</comment>
<dbReference type="Gene3D" id="3.40.50.720">
    <property type="entry name" value="NAD(P)-binding Rossmann-like Domain"/>
    <property type="match status" value="1"/>
</dbReference>
<feature type="binding site" evidence="4">
    <location>
        <position position="144"/>
    </location>
    <ligand>
        <name>NADP(+)</name>
        <dbReference type="ChEBI" id="CHEBI:58349"/>
    </ligand>
</feature>
<dbReference type="SUPFAM" id="SSF51735">
    <property type="entry name" value="NAD(P)-binding Rossmann-fold domains"/>
    <property type="match status" value="1"/>
</dbReference>
<dbReference type="PANTHER" id="PTHR43103:SF3">
    <property type="entry name" value="ADP-L-GLYCERO-D-MANNO-HEPTOSE-6-EPIMERASE"/>
    <property type="match status" value="1"/>
</dbReference>
<feature type="binding site" evidence="4">
    <location>
        <position position="169"/>
    </location>
    <ligand>
        <name>substrate</name>
    </ligand>
</feature>
<dbReference type="InterPro" id="IPR036291">
    <property type="entry name" value="NAD(P)-bd_dom_sf"/>
</dbReference>